<feature type="domain" description="Poly A polymerase head" evidence="12">
    <location>
        <begin position="33"/>
        <end position="161"/>
    </location>
</feature>
<keyword evidence="5" id="KW-0479">Metal-binding</keyword>
<keyword evidence="10 11" id="KW-0694">RNA-binding</keyword>
<dbReference type="STRING" id="1390249.BHU72_14905"/>
<evidence type="ECO:0000256" key="10">
    <source>
        <dbReference type="ARBA" id="ARBA00022884"/>
    </source>
</evidence>
<dbReference type="SUPFAM" id="SSF81301">
    <property type="entry name" value="Nucleotidyltransferase"/>
    <property type="match status" value="1"/>
</dbReference>
<evidence type="ECO:0000256" key="1">
    <source>
        <dbReference type="ARBA" id="ARBA00001946"/>
    </source>
</evidence>
<keyword evidence="15" id="KW-1185">Reference proteome</keyword>
<evidence type="ECO:0008006" key="16">
    <source>
        <dbReference type="Google" id="ProtNLM"/>
    </source>
</evidence>
<evidence type="ECO:0000313" key="14">
    <source>
        <dbReference type="EMBL" id="OEH85992.1"/>
    </source>
</evidence>
<evidence type="ECO:0000256" key="7">
    <source>
        <dbReference type="ARBA" id="ARBA00022800"/>
    </source>
</evidence>
<dbReference type="GO" id="GO:0042245">
    <property type="term" value="P:RNA repair"/>
    <property type="evidence" value="ECO:0007669"/>
    <property type="project" value="UniProtKB-KW"/>
</dbReference>
<dbReference type="Pfam" id="PF12627">
    <property type="entry name" value="PolyA_pol_RNAbd"/>
    <property type="match status" value="1"/>
</dbReference>
<evidence type="ECO:0000256" key="8">
    <source>
        <dbReference type="ARBA" id="ARBA00022840"/>
    </source>
</evidence>
<evidence type="ECO:0000259" key="13">
    <source>
        <dbReference type="Pfam" id="PF12627"/>
    </source>
</evidence>
<dbReference type="PANTHER" id="PTHR47545:SF1">
    <property type="entry name" value="MULTIFUNCTIONAL CCA PROTEIN"/>
    <property type="match status" value="1"/>
</dbReference>
<dbReference type="EMBL" id="MJAT01000010">
    <property type="protein sequence ID" value="OEH85992.1"/>
    <property type="molecule type" value="Genomic_DNA"/>
</dbReference>
<sequence>MSKTNNVVVHNKHVREVLEEFKEFCGPQIVQSTYLVGGFVRDLLLGRYSSDVDFLVFGDTQEIARKFADHIQASFITLDEEHHVYRIVSKKYNIQIDMVGPKGNLLKEDLLKRDFTVNAMALPISDFLQFLCSNNTNKTINLNRMVIDYGDGLQHLQEKILVPAYPHTFIDDPLRILRGVRLAAQLGFTIPETIKHSMREAISLIREVSAERIRDELWGVFRINPSSQYIRVLVDEIQILQEIFDNKTGNEIDLEKYQQVERSVHLILEEIVEEEAPAHTYFYQIVAGGNARGPLLKLAALFGTSAPAVGKLLKLSAREISILNSWNRGIERIKSLPQSDFDNQKLVQILFHDLELETLGTLILYHTGQAYCGDNQSMELEQLQKGIITYELFARRLANLRPFISGNEIIQELSIQGKDIGTCLKLLRAAQIDGVVQNREQALEFVRSYSSNFS</sequence>
<dbReference type="GO" id="GO:0008033">
    <property type="term" value="P:tRNA processing"/>
    <property type="evidence" value="ECO:0007669"/>
    <property type="project" value="UniProtKB-KW"/>
</dbReference>
<keyword evidence="9" id="KW-0460">Magnesium</keyword>
<protein>
    <recommendedName>
        <fullName evidence="16">Poly A polymerase head domain-containing protein</fullName>
    </recommendedName>
</protein>
<gene>
    <name evidence="14" type="ORF">BHU72_14905</name>
</gene>
<evidence type="ECO:0000256" key="9">
    <source>
        <dbReference type="ARBA" id="ARBA00022842"/>
    </source>
</evidence>
<dbReference type="RefSeq" id="WP_069701639.1">
    <property type="nucleotide sequence ID" value="NZ_MJAT01000010.1"/>
</dbReference>
<keyword evidence="4" id="KW-0548">Nucleotidyltransferase</keyword>
<keyword evidence="8" id="KW-0067">ATP-binding</keyword>
<organism evidence="14 15">
    <name type="scientific">Desulfuribacillus stibiiarsenatis</name>
    <dbReference type="NCBI Taxonomy" id="1390249"/>
    <lineage>
        <taxon>Bacteria</taxon>
        <taxon>Bacillati</taxon>
        <taxon>Bacillota</taxon>
        <taxon>Desulfuribacillia</taxon>
        <taxon>Desulfuribacillales</taxon>
        <taxon>Desulfuribacillaceae</taxon>
        <taxon>Desulfuribacillus</taxon>
    </lineage>
</organism>
<dbReference type="InterPro" id="IPR002646">
    <property type="entry name" value="PolA_pol_head_dom"/>
</dbReference>
<evidence type="ECO:0000256" key="6">
    <source>
        <dbReference type="ARBA" id="ARBA00022741"/>
    </source>
</evidence>
<proteinExistence type="inferred from homology"/>
<evidence type="ECO:0000256" key="2">
    <source>
        <dbReference type="ARBA" id="ARBA00022679"/>
    </source>
</evidence>
<keyword evidence="7" id="KW-0692">RNA repair</keyword>
<dbReference type="OrthoDB" id="9805698at2"/>
<comment type="cofactor">
    <cofactor evidence="1">
        <name>Mg(2+)</name>
        <dbReference type="ChEBI" id="CHEBI:18420"/>
    </cofactor>
</comment>
<dbReference type="Proteomes" id="UP000095255">
    <property type="component" value="Unassembled WGS sequence"/>
</dbReference>
<evidence type="ECO:0000256" key="4">
    <source>
        <dbReference type="ARBA" id="ARBA00022695"/>
    </source>
</evidence>
<dbReference type="InterPro" id="IPR050124">
    <property type="entry name" value="tRNA_CCA-adding_enzyme"/>
</dbReference>
<evidence type="ECO:0000313" key="15">
    <source>
        <dbReference type="Proteomes" id="UP000095255"/>
    </source>
</evidence>
<evidence type="ECO:0000256" key="3">
    <source>
        <dbReference type="ARBA" id="ARBA00022694"/>
    </source>
</evidence>
<dbReference type="CDD" id="cd05398">
    <property type="entry name" value="NT_ClassII-CCAase"/>
    <property type="match status" value="1"/>
</dbReference>
<dbReference type="Gene3D" id="1.10.3090.10">
    <property type="entry name" value="cca-adding enzyme, domain 2"/>
    <property type="match status" value="1"/>
</dbReference>
<dbReference type="SUPFAM" id="SSF81891">
    <property type="entry name" value="Poly A polymerase C-terminal region-like"/>
    <property type="match status" value="1"/>
</dbReference>
<dbReference type="GO" id="GO:0005524">
    <property type="term" value="F:ATP binding"/>
    <property type="evidence" value="ECO:0007669"/>
    <property type="project" value="UniProtKB-KW"/>
</dbReference>
<accession>A0A1E5L760</accession>
<dbReference type="PANTHER" id="PTHR47545">
    <property type="entry name" value="MULTIFUNCTIONAL CCA PROTEIN"/>
    <property type="match status" value="1"/>
</dbReference>
<dbReference type="GO" id="GO:0046872">
    <property type="term" value="F:metal ion binding"/>
    <property type="evidence" value="ECO:0007669"/>
    <property type="project" value="UniProtKB-KW"/>
</dbReference>
<keyword evidence="2 11" id="KW-0808">Transferase</keyword>
<feature type="domain" description="tRNA nucleotidyltransferase/poly(A) polymerase RNA and SrmB- binding" evidence="13">
    <location>
        <begin position="187"/>
        <end position="235"/>
    </location>
</feature>
<name>A0A1E5L760_9FIRM</name>
<dbReference type="AlphaFoldDB" id="A0A1E5L760"/>
<evidence type="ECO:0000256" key="11">
    <source>
        <dbReference type="RuleBase" id="RU003953"/>
    </source>
</evidence>
<dbReference type="Pfam" id="PF01743">
    <property type="entry name" value="PolyA_pol"/>
    <property type="match status" value="1"/>
</dbReference>
<evidence type="ECO:0000256" key="5">
    <source>
        <dbReference type="ARBA" id="ARBA00022723"/>
    </source>
</evidence>
<dbReference type="Gene3D" id="3.30.460.10">
    <property type="entry name" value="Beta Polymerase, domain 2"/>
    <property type="match status" value="1"/>
</dbReference>
<keyword evidence="6" id="KW-0547">Nucleotide-binding</keyword>
<dbReference type="GO" id="GO:0016779">
    <property type="term" value="F:nucleotidyltransferase activity"/>
    <property type="evidence" value="ECO:0007669"/>
    <property type="project" value="UniProtKB-KW"/>
</dbReference>
<evidence type="ECO:0000259" key="12">
    <source>
        <dbReference type="Pfam" id="PF01743"/>
    </source>
</evidence>
<dbReference type="GO" id="GO:0003723">
    <property type="term" value="F:RNA binding"/>
    <property type="evidence" value="ECO:0007669"/>
    <property type="project" value="UniProtKB-KW"/>
</dbReference>
<dbReference type="InterPro" id="IPR032828">
    <property type="entry name" value="PolyA_RNA-bd"/>
</dbReference>
<comment type="similarity">
    <text evidence="11">Belongs to the tRNA nucleotidyltransferase/poly(A) polymerase family.</text>
</comment>
<dbReference type="InterPro" id="IPR043519">
    <property type="entry name" value="NT_sf"/>
</dbReference>
<reference evidence="14 15" key="1">
    <citation type="submission" date="2016-09" db="EMBL/GenBank/DDBJ databases">
        <title>Desulfuribacillus arsenicus sp. nov., an obligately anaerobic, dissimilatory arsenic- and antimonate-reducing bacterium isolated from anoxic sediments.</title>
        <authorList>
            <person name="Abin C.A."/>
            <person name="Hollibaugh J.T."/>
        </authorList>
    </citation>
    <scope>NUCLEOTIDE SEQUENCE [LARGE SCALE GENOMIC DNA]</scope>
    <source>
        <strain evidence="14 15">MLFW-2</strain>
    </source>
</reference>
<keyword evidence="3" id="KW-0819">tRNA processing</keyword>
<comment type="caution">
    <text evidence="14">The sequence shown here is derived from an EMBL/GenBank/DDBJ whole genome shotgun (WGS) entry which is preliminary data.</text>
</comment>